<feature type="non-terminal residue" evidence="16">
    <location>
        <position position="518"/>
    </location>
</feature>
<dbReference type="InterPro" id="IPR050401">
    <property type="entry name" value="Cyclic_nucleotide_synthase"/>
</dbReference>
<dbReference type="SUPFAM" id="SSF56112">
    <property type="entry name" value="Protein kinase-like (PK-like)"/>
    <property type="match status" value="1"/>
</dbReference>
<dbReference type="EnsemblMetazoa" id="CapteT128612">
    <property type="protein sequence ID" value="CapteP128612"/>
    <property type="gene ID" value="CapteG128612"/>
</dbReference>
<evidence type="ECO:0000256" key="5">
    <source>
        <dbReference type="ARBA" id="ARBA00022741"/>
    </source>
</evidence>
<dbReference type="Gene3D" id="1.10.510.10">
    <property type="entry name" value="Transferase(Phosphotransferase) domain 1"/>
    <property type="match status" value="1"/>
</dbReference>
<evidence type="ECO:0000259" key="14">
    <source>
        <dbReference type="PROSITE" id="PS50011"/>
    </source>
</evidence>
<sequence length="518" mass="58354">MDQVFIERAQYKGGVVATKVIRKQRLKLDRKLLLEMRNMTNVKSMYMATFIGATIEPPLTEVWEYYTKGGLQDVLWNDNMKLDDMFKYSIGNDVLKGLIYIHSGPLKVHGRLKSTNVVVDGRWTCKLTDYGLETLRDGQQDDPELSDHHRYSSLYWTAPELMTSTSKDGFPTVQSKTVAGDIYAAAVILKEVFARNEPYSEYDDLSPIDIIEKVRSPVQTNCEPFRPSLSEISVQQSSEVKEAIIKGWAQNPLARPSAQAMQTELQKINPNKSSNVADNMAKMMERYSNNLEELVAERTQQVEEEKKKSEHLLYRMLPKTVADNLKAGVPLEAEDYDAVTIYFSDIVKFTNLSAESTPMQVVELLNKLYTIWDAIIANHDVYKVETIGDAYMVVSGVPERNRDNHAPEIANTALDLLSGIMDFKVPHKPDYQLRIRIGLHTGSVVAGVVGQAMPRYCLFGSAVNTAAMFEAGGSPMRIHISEPTYKLLCKFHGYQIADRGSDLDCKGGVKLHSYWLIG</sequence>
<proteinExistence type="predicted"/>
<reference evidence="17" key="3">
    <citation type="submission" date="2015-06" db="UniProtKB">
        <authorList>
            <consortium name="EnsemblMetazoa"/>
        </authorList>
    </citation>
    <scope>IDENTIFICATION</scope>
</reference>
<evidence type="ECO:0000256" key="6">
    <source>
        <dbReference type="ARBA" id="ARBA00022989"/>
    </source>
</evidence>
<dbReference type="GO" id="GO:0005886">
    <property type="term" value="C:plasma membrane"/>
    <property type="evidence" value="ECO:0007669"/>
    <property type="project" value="TreeGrafter"/>
</dbReference>
<dbReference type="InterPro" id="IPR011645">
    <property type="entry name" value="HNOB_dom_associated"/>
</dbReference>
<feature type="domain" description="Protein kinase" evidence="14">
    <location>
        <begin position="1"/>
        <end position="265"/>
    </location>
</feature>
<dbReference type="GO" id="GO:0007168">
    <property type="term" value="P:receptor guanylyl cyclase signaling pathway"/>
    <property type="evidence" value="ECO:0007669"/>
    <property type="project" value="TreeGrafter"/>
</dbReference>
<dbReference type="SUPFAM" id="SSF55073">
    <property type="entry name" value="Nucleotide cyclase"/>
    <property type="match status" value="1"/>
</dbReference>
<evidence type="ECO:0000256" key="1">
    <source>
        <dbReference type="ARBA" id="ARBA00004479"/>
    </source>
</evidence>
<dbReference type="Pfam" id="PF00211">
    <property type="entry name" value="Guanylate_cyc"/>
    <property type="match status" value="1"/>
</dbReference>
<keyword evidence="13" id="KW-0175">Coiled coil</keyword>
<gene>
    <name evidence="16" type="ORF">CAPTEDRAFT_128612</name>
</gene>
<dbReference type="GO" id="GO:0004016">
    <property type="term" value="F:adenylate cyclase activity"/>
    <property type="evidence" value="ECO:0007669"/>
    <property type="project" value="TreeGrafter"/>
</dbReference>
<dbReference type="Proteomes" id="UP000014760">
    <property type="component" value="Unassembled WGS sequence"/>
</dbReference>
<dbReference type="GO" id="GO:0004383">
    <property type="term" value="F:guanylate cyclase activity"/>
    <property type="evidence" value="ECO:0007669"/>
    <property type="project" value="UniProtKB-EC"/>
</dbReference>
<accession>R7TW01</accession>
<protein>
    <recommendedName>
        <fullName evidence="2">guanylate cyclase</fullName>
        <ecNumber evidence="2">4.6.1.2</ecNumber>
    </recommendedName>
</protein>
<evidence type="ECO:0000256" key="2">
    <source>
        <dbReference type="ARBA" id="ARBA00012202"/>
    </source>
</evidence>
<keyword evidence="6" id="KW-1133">Transmembrane helix</keyword>
<dbReference type="InterPro" id="IPR000719">
    <property type="entry name" value="Prot_kinase_dom"/>
</dbReference>
<dbReference type="AlphaFoldDB" id="R7TW01"/>
<feature type="coiled-coil region" evidence="13">
    <location>
        <begin position="277"/>
        <end position="308"/>
    </location>
</feature>
<evidence type="ECO:0000256" key="7">
    <source>
        <dbReference type="ARBA" id="ARBA00023134"/>
    </source>
</evidence>
<keyword evidence="18" id="KW-1185">Reference proteome</keyword>
<dbReference type="SMART" id="SM00044">
    <property type="entry name" value="CYCc"/>
    <property type="match status" value="1"/>
</dbReference>
<dbReference type="Gene3D" id="3.30.70.1230">
    <property type="entry name" value="Nucleotide cyclase"/>
    <property type="match status" value="1"/>
</dbReference>
<dbReference type="STRING" id="283909.R7TW01"/>
<dbReference type="OrthoDB" id="60033at2759"/>
<dbReference type="PROSITE" id="PS50011">
    <property type="entry name" value="PROTEIN_KINASE_DOM"/>
    <property type="match status" value="1"/>
</dbReference>
<dbReference type="GO" id="GO:0001653">
    <property type="term" value="F:peptide receptor activity"/>
    <property type="evidence" value="ECO:0007669"/>
    <property type="project" value="TreeGrafter"/>
</dbReference>
<dbReference type="EMBL" id="KB308242">
    <property type="protein sequence ID" value="ELT98088.1"/>
    <property type="molecule type" value="Genomic_DNA"/>
</dbReference>
<evidence type="ECO:0000313" key="18">
    <source>
        <dbReference type="Proteomes" id="UP000014760"/>
    </source>
</evidence>
<dbReference type="GO" id="GO:0005525">
    <property type="term" value="F:GTP binding"/>
    <property type="evidence" value="ECO:0007669"/>
    <property type="project" value="UniProtKB-KW"/>
</dbReference>
<dbReference type="PANTHER" id="PTHR11920:SF335">
    <property type="entry name" value="GUANYLATE CYCLASE"/>
    <property type="match status" value="1"/>
</dbReference>
<dbReference type="OMA" id="MERETSM"/>
<dbReference type="InterPro" id="IPR001245">
    <property type="entry name" value="Ser-Thr/Tyr_kinase_cat_dom"/>
</dbReference>
<keyword evidence="12" id="KW-0141">cGMP biosynthesis</keyword>
<keyword evidence="3" id="KW-0812">Transmembrane</keyword>
<reference evidence="16 18" key="2">
    <citation type="journal article" date="2013" name="Nature">
        <title>Insights into bilaterian evolution from three spiralian genomes.</title>
        <authorList>
            <person name="Simakov O."/>
            <person name="Marletaz F."/>
            <person name="Cho S.J."/>
            <person name="Edsinger-Gonzales E."/>
            <person name="Havlak P."/>
            <person name="Hellsten U."/>
            <person name="Kuo D.H."/>
            <person name="Larsson T."/>
            <person name="Lv J."/>
            <person name="Arendt D."/>
            <person name="Savage R."/>
            <person name="Osoegawa K."/>
            <person name="de Jong P."/>
            <person name="Grimwood J."/>
            <person name="Chapman J.A."/>
            <person name="Shapiro H."/>
            <person name="Aerts A."/>
            <person name="Otillar R.P."/>
            <person name="Terry A.Y."/>
            <person name="Boore J.L."/>
            <person name="Grigoriev I.V."/>
            <person name="Lindberg D.R."/>
            <person name="Seaver E.C."/>
            <person name="Weisblat D.A."/>
            <person name="Putnam N.H."/>
            <person name="Rokhsar D.S."/>
        </authorList>
    </citation>
    <scope>NUCLEOTIDE SEQUENCE</scope>
    <source>
        <strain evidence="16 18">I ESC-2004</strain>
    </source>
</reference>
<evidence type="ECO:0000256" key="13">
    <source>
        <dbReference type="SAM" id="Coils"/>
    </source>
</evidence>
<organism evidence="16">
    <name type="scientific">Capitella teleta</name>
    <name type="common">Polychaete worm</name>
    <dbReference type="NCBI Taxonomy" id="283909"/>
    <lineage>
        <taxon>Eukaryota</taxon>
        <taxon>Metazoa</taxon>
        <taxon>Spiralia</taxon>
        <taxon>Lophotrochozoa</taxon>
        <taxon>Annelida</taxon>
        <taxon>Polychaeta</taxon>
        <taxon>Sedentaria</taxon>
        <taxon>Scolecida</taxon>
        <taxon>Capitellidae</taxon>
        <taxon>Capitella</taxon>
    </lineage>
</organism>
<keyword evidence="8" id="KW-0472">Membrane</keyword>
<evidence type="ECO:0000256" key="4">
    <source>
        <dbReference type="ARBA" id="ARBA00022729"/>
    </source>
</evidence>
<evidence type="ECO:0000256" key="10">
    <source>
        <dbReference type="ARBA" id="ARBA00023180"/>
    </source>
</evidence>
<dbReference type="Pfam" id="PF07701">
    <property type="entry name" value="HNOBA"/>
    <property type="match status" value="1"/>
</dbReference>
<evidence type="ECO:0000313" key="16">
    <source>
        <dbReference type="EMBL" id="ELT98088.1"/>
    </source>
</evidence>
<dbReference type="EMBL" id="AMQN01002070">
    <property type="status" value="NOT_ANNOTATED_CDS"/>
    <property type="molecule type" value="Genomic_DNA"/>
</dbReference>
<dbReference type="InterPro" id="IPR001054">
    <property type="entry name" value="A/G_cyclase"/>
</dbReference>
<dbReference type="FunFam" id="3.30.70.1230:FF:000004">
    <property type="entry name" value="Guanylate cyclase"/>
    <property type="match status" value="1"/>
</dbReference>
<evidence type="ECO:0000259" key="15">
    <source>
        <dbReference type="PROSITE" id="PS50125"/>
    </source>
</evidence>
<keyword evidence="9" id="KW-0675">Receptor</keyword>
<dbReference type="InterPro" id="IPR011009">
    <property type="entry name" value="Kinase-like_dom_sf"/>
</dbReference>
<evidence type="ECO:0000256" key="3">
    <source>
        <dbReference type="ARBA" id="ARBA00022692"/>
    </source>
</evidence>
<name>R7TW01_CAPTE</name>
<keyword evidence="10" id="KW-0325">Glycoprotein</keyword>
<keyword evidence="11" id="KW-0456">Lyase</keyword>
<keyword evidence="4" id="KW-0732">Signal</keyword>
<evidence type="ECO:0000256" key="9">
    <source>
        <dbReference type="ARBA" id="ARBA00023170"/>
    </source>
</evidence>
<evidence type="ECO:0000256" key="8">
    <source>
        <dbReference type="ARBA" id="ARBA00023136"/>
    </source>
</evidence>
<evidence type="ECO:0000256" key="12">
    <source>
        <dbReference type="ARBA" id="ARBA00023293"/>
    </source>
</evidence>
<dbReference type="InterPro" id="IPR029787">
    <property type="entry name" value="Nucleotide_cyclase"/>
</dbReference>
<dbReference type="GO" id="GO:0035556">
    <property type="term" value="P:intracellular signal transduction"/>
    <property type="evidence" value="ECO:0007669"/>
    <property type="project" value="InterPro"/>
</dbReference>
<keyword evidence="7" id="KW-0342">GTP-binding</keyword>
<evidence type="ECO:0000256" key="11">
    <source>
        <dbReference type="ARBA" id="ARBA00023239"/>
    </source>
</evidence>
<dbReference type="GO" id="GO:0004672">
    <property type="term" value="F:protein kinase activity"/>
    <property type="evidence" value="ECO:0007669"/>
    <property type="project" value="InterPro"/>
</dbReference>
<dbReference type="EC" id="4.6.1.2" evidence="2"/>
<evidence type="ECO:0000313" key="17">
    <source>
        <dbReference type="EnsemblMetazoa" id="CapteP128612"/>
    </source>
</evidence>
<feature type="domain" description="Guanylate cyclase" evidence="15">
    <location>
        <begin position="340"/>
        <end position="470"/>
    </location>
</feature>
<dbReference type="HOGENOM" id="CLU_001072_11_2_1"/>
<dbReference type="PROSITE" id="PS50125">
    <property type="entry name" value="GUANYLATE_CYCLASE_2"/>
    <property type="match status" value="1"/>
</dbReference>
<dbReference type="GO" id="GO:0005524">
    <property type="term" value="F:ATP binding"/>
    <property type="evidence" value="ECO:0007669"/>
    <property type="project" value="InterPro"/>
</dbReference>
<comment type="subcellular location">
    <subcellularLocation>
        <location evidence="1">Membrane</location>
        <topology evidence="1">Single-pass type I membrane protein</topology>
    </subcellularLocation>
</comment>
<dbReference type="PANTHER" id="PTHR11920">
    <property type="entry name" value="GUANYLYL CYCLASE"/>
    <property type="match status" value="1"/>
</dbReference>
<dbReference type="Pfam" id="PF07714">
    <property type="entry name" value="PK_Tyr_Ser-Thr"/>
    <property type="match status" value="1"/>
</dbReference>
<reference evidence="18" key="1">
    <citation type="submission" date="2012-12" db="EMBL/GenBank/DDBJ databases">
        <authorList>
            <person name="Hellsten U."/>
            <person name="Grimwood J."/>
            <person name="Chapman J.A."/>
            <person name="Shapiro H."/>
            <person name="Aerts A."/>
            <person name="Otillar R.P."/>
            <person name="Terry A.Y."/>
            <person name="Boore J.L."/>
            <person name="Simakov O."/>
            <person name="Marletaz F."/>
            <person name="Cho S.-J."/>
            <person name="Edsinger-Gonzales E."/>
            <person name="Havlak P."/>
            <person name="Kuo D.-H."/>
            <person name="Larsson T."/>
            <person name="Lv J."/>
            <person name="Arendt D."/>
            <person name="Savage R."/>
            <person name="Osoegawa K."/>
            <person name="de Jong P."/>
            <person name="Lindberg D.R."/>
            <person name="Seaver E.C."/>
            <person name="Weisblat D.A."/>
            <person name="Putnam N.H."/>
            <person name="Grigoriev I.V."/>
            <person name="Rokhsar D.S."/>
        </authorList>
    </citation>
    <scope>NUCLEOTIDE SEQUENCE</scope>
    <source>
        <strain evidence="18">I ESC-2004</strain>
    </source>
</reference>
<keyword evidence="5" id="KW-0547">Nucleotide-binding</keyword>
<dbReference type="CDD" id="cd07302">
    <property type="entry name" value="CHD"/>
    <property type="match status" value="1"/>
</dbReference>